<sequence>MSTVEDLTNQFVTALQNNDVATIYDLYPDAKLVSNMKLPRVIQLADIDVEKDNATGNYTATIRNPREQKLEFKVAGNDQWQIVDSYGLFNIDEQYSDLAVKSGVPMKKLSDLALNSLFKEDSDFMKFFMKKFGQLTEMKLKRFDGVYNRQYSWVNIEQNIRNEGEFPVRGTNYDVVFHFTDNDGNSAPSTKTVSGVDLQPGETFTYNFQLEGYAMAAYNHSLSWTVTFNQKGGNTLKDILKKAKFTGSEYTEFTKENKDVKKIEKK</sequence>
<dbReference type="EMBL" id="JAPDUM010000001">
    <property type="protein sequence ID" value="MCW4164921.1"/>
    <property type="molecule type" value="Genomic_DNA"/>
</dbReference>
<accession>A0AAW5UXX5</accession>
<proteinExistence type="predicted"/>
<name>A0AAW5UXX5_9BACT</name>
<dbReference type="Proteomes" id="UP001209476">
    <property type="component" value="Unassembled WGS sequence"/>
</dbReference>
<protein>
    <submittedName>
        <fullName evidence="1">Uncharacterized protein</fullName>
    </submittedName>
</protein>
<reference evidence="1" key="1">
    <citation type="submission" date="2022-11" db="EMBL/GenBank/DDBJ databases">
        <title>Genomic repertoires linked with pathogenic potency of arthritogenic Prevotella copri isolated from the gut of rheumatoid arthritis patients.</title>
        <authorList>
            <person name="Nii T."/>
            <person name="Maeda Y."/>
            <person name="Motooka D."/>
            <person name="Naito M."/>
            <person name="Matsumoto Y."/>
            <person name="Ogawa T."/>
            <person name="Oguro-Igashira E."/>
            <person name="Kishikawa T."/>
            <person name="Yamashita M."/>
            <person name="Koizumi S."/>
            <person name="Kurakawa T."/>
            <person name="Okumura R."/>
            <person name="Kayama H."/>
            <person name="Murakami M."/>
            <person name="Sakaguchi T."/>
            <person name="Das B."/>
            <person name="Nakamura S."/>
            <person name="Okada Y."/>
            <person name="Kumanogoh A."/>
            <person name="Takeda K."/>
        </authorList>
    </citation>
    <scope>NUCLEOTIDE SEQUENCE</scope>
    <source>
        <strain evidence="1">RA-N001-16</strain>
    </source>
</reference>
<dbReference type="AlphaFoldDB" id="A0AAW5UXX5"/>
<comment type="caution">
    <text evidence="1">The sequence shown here is derived from an EMBL/GenBank/DDBJ whole genome shotgun (WGS) entry which is preliminary data.</text>
</comment>
<organism evidence="1 2">
    <name type="scientific">Segatella copri</name>
    <dbReference type="NCBI Taxonomy" id="165179"/>
    <lineage>
        <taxon>Bacteria</taxon>
        <taxon>Pseudomonadati</taxon>
        <taxon>Bacteroidota</taxon>
        <taxon>Bacteroidia</taxon>
        <taxon>Bacteroidales</taxon>
        <taxon>Prevotellaceae</taxon>
        <taxon>Segatella</taxon>
    </lineage>
</organism>
<dbReference type="RefSeq" id="WP_264911328.1">
    <property type="nucleotide sequence ID" value="NZ_JAPDUL010000001.1"/>
</dbReference>
<evidence type="ECO:0000313" key="2">
    <source>
        <dbReference type="Proteomes" id="UP001209476"/>
    </source>
</evidence>
<gene>
    <name evidence="1" type="ORF">ONS98_06735</name>
</gene>
<evidence type="ECO:0000313" key="1">
    <source>
        <dbReference type="EMBL" id="MCW4164921.1"/>
    </source>
</evidence>